<dbReference type="GO" id="GO:0016407">
    <property type="term" value="F:acetyltransferase activity"/>
    <property type="evidence" value="ECO:0007669"/>
    <property type="project" value="TreeGrafter"/>
</dbReference>
<dbReference type="InterPro" id="IPR011053">
    <property type="entry name" value="Single_hybrid_motif"/>
</dbReference>
<protein>
    <submittedName>
        <fullName evidence="5">Lipoyl domain protein</fullName>
    </submittedName>
</protein>
<dbReference type="InterPro" id="IPR000089">
    <property type="entry name" value="Biotin_lipoyl"/>
</dbReference>
<dbReference type="CDD" id="cd06849">
    <property type="entry name" value="lipoyl_domain"/>
    <property type="match status" value="1"/>
</dbReference>
<dbReference type="GO" id="GO:0031405">
    <property type="term" value="F:lipoic acid binding"/>
    <property type="evidence" value="ECO:0007669"/>
    <property type="project" value="TreeGrafter"/>
</dbReference>
<dbReference type="GO" id="GO:0005737">
    <property type="term" value="C:cytoplasm"/>
    <property type="evidence" value="ECO:0007669"/>
    <property type="project" value="TreeGrafter"/>
</dbReference>
<proteinExistence type="predicted"/>
<evidence type="ECO:0000256" key="2">
    <source>
        <dbReference type="ARBA" id="ARBA00022679"/>
    </source>
</evidence>
<dbReference type="SUPFAM" id="SSF51230">
    <property type="entry name" value="Single hybrid motif"/>
    <property type="match status" value="1"/>
</dbReference>
<keyword evidence="3" id="KW-0012">Acyltransferase</keyword>
<keyword evidence="2" id="KW-0808">Transferase</keyword>
<organism evidence="5 6">
    <name type="scientific">Mycoplasmopsis californica</name>
    <dbReference type="NCBI Taxonomy" id="2113"/>
    <lineage>
        <taxon>Bacteria</taxon>
        <taxon>Bacillati</taxon>
        <taxon>Mycoplasmatota</taxon>
        <taxon>Mycoplasmoidales</taxon>
        <taxon>Metamycoplasmataceae</taxon>
        <taxon>Mycoplasmopsis</taxon>
    </lineage>
</organism>
<evidence type="ECO:0000313" key="6">
    <source>
        <dbReference type="Proteomes" id="UP000027088"/>
    </source>
</evidence>
<dbReference type="PANTHER" id="PTHR43178:SF5">
    <property type="entry name" value="LIPOAMIDE ACYLTRANSFERASE COMPONENT OF BRANCHED-CHAIN ALPHA-KETO ACID DEHYDROGENASE COMPLEX, MITOCHONDRIAL"/>
    <property type="match status" value="1"/>
</dbReference>
<dbReference type="PANTHER" id="PTHR43178">
    <property type="entry name" value="DIHYDROLIPOAMIDE ACETYLTRANSFERASE COMPONENT OF PYRUVATE DEHYDROGENASE COMPLEX"/>
    <property type="match status" value="1"/>
</dbReference>
<evidence type="ECO:0000313" key="5">
    <source>
        <dbReference type="EMBL" id="AIA29212.1"/>
    </source>
</evidence>
<dbReference type="eggNOG" id="COG0508">
    <property type="taxonomic scope" value="Bacteria"/>
</dbReference>
<feature type="domain" description="Lipoyl-binding" evidence="4">
    <location>
        <begin position="1"/>
        <end position="76"/>
    </location>
</feature>
<name>A0A059XVD0_9BACT</name>
<dbReference type="Gene3D" id="2.40.50.100">
    <property type="match status" value="1"/>
</dbReference>
<dbReference type="EMBL" id="CP007521">
    <property type="protein sequence ID" value="AIA29212.1"/>
    <property type="molecule type" value="Genomic_DNA"/>
</dbReference>
<dbReference type="InterPro" id="IPR050743">
    <property type="entry name" value="2-oxoacid_DH_E2_comp"/>
</dbReference>
<dbReference type="Pfam" id="PF00364">
    <property type="entry name" value="Biotin_lipoyl"/>
    <property type="match status" value="1"/>
</dbReference>
<evidence type="ECO:0000256" key="3">
    <source>
        <dbReference type="ARBA" id="ARBA00023315"/>
    </source>
</evidence>
<keyword evidence="6" id="KW-1185">Reference proteome</keyword>
<dbReference type="AlphaFoldDB" id="A0A059XVD0"/>
<sequence>MFRMKFTDIGEGLHEGKVAEVFVKVGDSVKEGDLLFSVETDKMTSEIPAPTTGVIAEVLIEAGSEITVGDEIFVIEEK</sequence>
<dbReference type="PROSITE" id="PS50968">
    <property type="entry name" value="BIOTINYL_LIPOYL"/>
    <property type="match status" value="1"/>
</dbReference>
<comment type="cofactor">
    <cofactor evidence="1">
        <name>(R)-lipoate</name>
        <dbReference type="ChEBI" id="CHEBI:83088"/>
    </cofactor>
</comment>
<evidence type="ECO:0000259" key="4">
    <source>
        <dbReference type="PROSITE" id="PS50968"/>
    </source>
</evidence>
<reference evidence="5 6" key="1">
    <citation type="journal article" date="2014" name="Genome Announc.">
        <title>Complete Genome Sequence of the Bovine Mastitis Pathogen Mycoplasma californicum Strain ST-6T (ATCC 33461T).</title>
        <authorList>
            <person name="Calcutt M.J."/>
            <person name="Foecking M.F."/>
            <person name="Fox L.K."/>
        </authorList>
    </citation>
    <scope>NUCLEOTIDE SEQUENCE [LARGE SCALE GENOMIC DNA]</scope>
    <source>
        <strain evidence="5 6">ST-6</strain>
    </source>
</reference>
<gene>
    <name evidence="5" type="ORF">MCFN_00165</name>
</gene>
<dbReference type="OrthoDB" id="9805770at2"/>
<accession>A0A059XVD0</accession>
<dbReference type="Proteomes" id="UP000027088">
    <property type="component" value="Chromosome"/>
</dbReference>
<dbReference type="KEGG" id="mcr:MCFN_00165"/>
<evidence type="ECO:0000256" key="1">
    <source>
        <dbReference type="ARBA" id="ARBA00001938"/>
    </source>
</evidence>